<evidence type="ECO:0000259" key="1">
    <source>
        <dbReference type="Pfam" id="PF01636"/>
    </source>
</evidence>
<dbReference type="OrthoDB" id="9810277at2"/>
<dbReference type="Pfam" id="PF01636">
    <property type="entry name" value="APH"/>
    <property type="match status" value="1"/>
</dbReference>
<accession>A0A1H6FAE9</accession>
<protein>
    <submittedName>
        <fullName evidence="2">Zeta toxin</fullName>
    </submittedName>
</protein>
<dbReference type="Gene3D" id="3.90.1200.10">
    <property type="match status" value="1"/>
</dbReference>
<dbReference type="InterPro" id="IPR052732">
    <property type="entry name" value="Cell-binding_unc_protein"/>
</dbReference>
<name>A0A1H6FAE9_9GAMM</name>
<dbReference type="RefSeq" id="WP_103920786.1">
    <property type="nucleotide sequence ID" value="NZ_FMSV02000514.1"/>
</dbReference>
<organism evidence="2 3">
    <name type="scientific">Candidatus Venteria ishoeyi</name>
    <dbReference type="NCBI Taxonomy" id="1899563"/>
    <lineage>
        <taxon>Bacteria</taxon>
        <taxon>Pseudomonadati</taxon>
        <taxon>Pseudomonadota</taxon>
        <taxon>Gammaproteobacteria</taxon>
        <taxon>Thiotrichales</taxon>
        <taxon>Thiotrichaceae</taxon>
        <taxon>Venteria</taxon>
    </lineage>
</organism>
<dbReference type="AlphaFoldDB" id="A0A1H6FAE9"/>
<dbReference type="SUPFAM" id="SSF52540">
    <property type="entry name" value="P-loop containing nucleoside triphosphate hydrolases"/>
    <property type="match status" value="1"/>
</dbReference>
<dbReference type="EMBL" id="FMSV02000514">
    <property type="protein sequence ID" value="SEH07082.1"/>
    <property type="molecule type" value="Genomic_DNA"/>
</dbReference>
<dbReference type="PANTHER" id="PTHR43883">
    <property type="entry name" value="SLR0207 PROTEIN"/>
    <property type="match status" value="1"/>
</dbReference>
<dbReference type="PANTHER" id="PTHR43883:SF1">
    <property type="entry name" value="GLUCONOKINASE"/>
    <property type="match status" value="1"/>
</dbReference>
<dbReference type="Proteomes" id="UP000236724">
    <property type="component" value="Unassembled WGS sequence"/>
</dbReference>
<sequence>MYPDFIQYLLTHPHAYPHQTKQIELVETHISWVLLAGAFAYKIKKPVNFGFLDYTHLAQRKFYCEEELRLNRRLAPDLYLALIALTGSTKAPRLNGTGVAFEYAVKMLRFPQENQLDRLLSRQQLSSQRIDELAQIMARFHQQLPPAAQDTAWGEPSAIYQPAMDNFTQLGNMLPLNNTLSEQIQHLQQWTVNTYQQLKSILIQRKQQGFIRECHGDMHLGNITVMQGKLLIFDGIEFNAQLHWIDVCSELAFTLMDLQAHGEMGMARRLLNAYLSHSGDYAGLKVLRFYLVYRAMVRAKVYALQAQQAKPGSQNHWQALQALQKYLNLAEIESKRQDKPSLLITYGVSGSGKSYFSQQLLVQVDVIVLRSDVVRKRLFQNQSADKATLASGMYSQQATQTTYEYLEQLCHLLLNAGFSVLVDATFLQQSQRQRFAAIAKVAALPFYILDCQTGEQTCRQRIEQRLSQHQDASDATPEVLKYQLQTMQTLTPEEQGYRIPKLPASRIINLLNPQAAETGIMKPRQLMKHSD</sequence>
<keyword evidence="3" id="KW-1185">Reference proteome</keyword>
<dbReference type="Gene3D" id="3.40.50.300">
    <property type="entry name" value="P-loop containing nucleotide triphosphate hydrolases"/>
    <property type="match status" value="1"/>
</dbReference>
<dbReference type="Pfam" id="PF13671">
    <property type="entry name" value="AAA_33"/>
    <property type="match status" value="1"/>
</dbReference>
<evidence type="ECO:0000313" key="2">
    <source>
        <dbReference type="EMBL" id="SEH07082.1"/>
    </source>
</evidence>
<gene>
    <name evidence="2" type="ORF">MBHS_02950</name>
</gene>
<dbReference type="InterPro" id="IPR027417">
    <property type="entry name" value="P-loop_NTPase"/>
</dbReference>
<proteinExistence type="predicted"/>
<dbReference type="InterPro" id="IPR011009">
    <property type="entry name" value="Kinase-like_dom_sf"/>
</dbReference>
<evidence type="ECO:0000313" key="3">
    <source>
        <dbReference type="Proteomes" id="UP000236724"/>
    </source>
</evidence>
<dbReference type="InterPro" id="IPR002575">
    <property type="entry name" value="Aminoglycoside_PTrfase"/>
</dbReference>
<feature type="domain" description="Aminoglycoside phosphotransferase" evidence="1">
    <location>
        <begin position="123"/>
        <end position="285"/>
    </location>
</feature>
<reference evidence="2 3" key="1">
    <citation type="submission" date="2016-10" db="EMBL/GenBank/DDBJ databases">
        <authorList>
            <person name="de Groot N.N."/>
        </authorList>
    </citation>
    <scope>NUCLEOTIDE SEQUENCE [LARGE SCALE GENOMIC DNA]</scope>
    <source>
        <strain evidence="2">MBHS1</strain>
    </source>
</reference>
<dbReference type="SUPFAM" id="SSF56112">
    <property type="entry name" value="Protein kinase-like (PK-like)"/>
    <property type="match status" value="1"/>
</dbReference>